<gene>
    <name evidence="1" type="ORF">SAMEA4029010_CIC11G00000002872</name>
</gene>
<dbReference type="SMART" id="SM00753">
    <property type="entry name" value="PAM"/>
    <property type="match status" value="1"/>
</dbReference>
<dbReference type="EMBL" id="LT635761">
    <property type="protein sequence ID" value="SGZ57113.1"/>
    <property type="molecule type" value="Genomic_DNA"/>
</dbReference>
<dbReference type="Proteomes" id="UP000182334">
    <property type="component" value="Chromosome VI"/>
</dbReference>
<dbReference type="InterPro" id="IPR036388">
    <property type="entry name" value="WH-like_DNA-bd_sf"/>
</dbReference>
<evidence type="ECO:0000313" key="1">
    <source>
        <dbReference type="EMBL" id="SGZ57113.1"/>
    </source>
</evidence>
<dbReference type="Gene3D" id="1.10.10.10">
    <property type="entry name" value="Winged helix-like DNA-binding domain superfamily/Winged helix DNA-binding domain"/>
    <property type="match status" value="1"/>
</dbReference>
<dbReference type="PANTHER" id="PTHR12732:SF8">
    <property type="entry name" value="NUCLEAR MRNA EXPORT PROTEIN THP1"/>
    <property type="match status" value="1"/>
</dbReference>
<organism evidence="1 2">
    <name type="scientific">Sungouiella intermedia</name>
    <dbReference type="NCBI Taxonomy" id="45354"/>
    <lineage>
        <taxon>Eukaryota</taxon>
        <taxon>Fungi</taxon>
        <taxon>Dikarya</taxon>
        <taxon>Ascomycota</taxon>
        <taxon>Saccharomycotina</taxon>
        <taxon>Pichiomycetes</taxon>
        <taxon>Metschnikowiaceae</taxon>
        <taxon>Sungouiella</taxon>
    </lineage>
</organism>
<keyword evidence="2" id="KW-1185">Reference proteome</keyword>
<dbReference type="InterPro" id="IPR045114">
    <property type="entry name" value="Csn12-like"/>
</dbReference>
<dbReference type="GO" id="GO:0070390">
    <property type="term" value="C:transcription export complex 2"/>
    <property type="evidence" value="ECO:0007669"/>
    <property type="project" value="TreeGrafter"/>
</dbReference>
<dbReference type="OrthoDB" id="5404651at2759"/>
<dbReference type="GO" id="GO:0006368">
    <property type="term" value="P:transcription elongation by RNA polymerase II"/>
    <property type="evidence" value="ECO:0007669"/>
    <property type="project" value="TreeGrafter"/>
</dbReference>
<dbReference type="GO" id="GO:0003723">
    <property type="term" value="F:RNA binding"/>
    <property type="evidence" value="ECO:0007669"/>
    <property type="project" value="InterPro"/>
</dbReference>
<protein>
    <submittedName>
        <fullName evidence="1">CIC11C00000002872</fullName>
    </submittedName>
</protein>
<dbReference type="STRING" id="45354.A0A1L0C0K2"/>
<sequence>MNALDNYLMQVQQATRLRSKKLSEQLVTLLLLHPQVNPAVVMFNNLGNLDKTQIANAVDARKFYNDDWIAFNQVVVSFIHLANQINPWSSLESFDLYSTYINDLLIAFTNKNHGYLLSPLIESSMEFVIPLATQLDFQLVAKEMNRKPRLTYLAAILLKIFNNIRSQLGAGDQAETVKRSIILYIGTKLCLTYFKLSNPLLCRNVFSNMNNASLQFKRFPMNQQIQYRYYLAKFYLVKYQFVDAYQHFKWCLDHCPINYLKNNANVSRILRELIPVAIILGKTPNFGSIYQTFYTSASKAPLFLAIYLELMSIVRKGCFYEFQRFITANFEVLQYHKQLLFISNKSAVVLLRNLLKRVWLIEGSTTRLSYDSVSIALATSLQGVPLGSVADFVHTKAGNNSVDDQLVENCLVTLIDQNLLKGKLFPRLRVVSLSKTGAFPSVDTIDFVKFGNGSEGTLNYTDKWME</sequence>
<dbReference type="AlphaFoldDB" id="A0A1L0C0K2"/>
<dbReference type="GO" id="GO:0003690">
    <property type="term" value="F:double-stranded DNA binding"/>
    <property type="evidence" value="ECO:0007669"/>
    <property type="project" value="InterPro"/>
</dbReference>
<reference evidence="1 2" key="1">
    <citation type="submission" date="2016-10" db="EMBL/GenBank/DDBJ databases">
        <authorList>
            <person name="de Groot N.N."/>
        </authorList>
    </citation>
    <scope>NUCLEOTIDE SEQUENCE [LARGE SCALE GENOMIC DNA]</scope>
    <source>
        <strain evidence="1 2">CBS 141442</strain>
    </source>
</reference>
<name>A0A1L0C0K2_9ASCO</name>
<evidence type="ECO:0000313" key="2">
    <source>
        <dbReference type="Proteomes" id="UP000182334"/>
    </source>
</evidence>
<accession>A0A1L0C0K2</accession>
<proteinExistence type="predicted"/>
<dbReference type="GO" id="GO:0016973">
    <property type="term" value="P:poly(A)+ mRNA export from nucleus"/>
    <property type="evidence" value="ECO:0007669"/>
    <property type="project" value="TreeGrafter"/>
</dbReference>
<dbReference type="GO" id="GO:0000973">
    <property type="term" value="P:post-transcriptional tethering of RNA polymerase II gene DNA at nuclear periphery"/>
    <property type="evidence" value="ECO:0007669"/>
    <property type="project" value="TreeGrafter"/>
</dbReference>
<dbReference type="PANTHER" id="PTHR12732">
    <property type="entry name" value="UNCHARACTERIZED PROTEASOME COMPONENT REGION PCI-CONTAINING"/>
    <property type="match status" value="1"/>
</dbReference>